<comment type="caution">
    <text evidence="2">The sequence shown here is derived from an EMBL/GenBank/DDBJ whole genome shotgun (WGS) entry which is preliminary data.</text>
</comment>
<dbReference type="EMBL" id="JAMSHJ010000006">
    <property type="protein sequence ID" value="KAI5401670.1"/>
    <property type="molecule type" value="Genomic_DNA"/>
</dbReference>
<dbReference type="PANTHER" id="PTHR36898:SF1">
    <property type="entry name" value="OS04G0250700 PROTEIN"/>
    <property type="match status" value="1"/>
</dbReference>
<dbReference type="Gramene" id="PSAT_LOCUS28688_t1">
    <property type="protein sequence ID" value="CAL5210145.1"/>
    <property type="gene ID" value="PSAT_LOCUS28688"/>
</dbReference>
<proteinExistence type="predicted"/>
<reference evidence="2 3" key="1">
    <citation type="journal article" date="2022" name="Nat. Genet.">
        <title>Improved pea reference genome and pan-genome highlight genomic features and evolutionary characteristics.</title>
        <authorList>
            <person name="Yang T."/>
            <person name="Liu R."/>
            <person name="Luo Y."/>
            <person name="Hu S."/>
            <person name="Wang D."/>
            <person name="Wang C."/>
            <person name="Pandey M.K."/>
            <person name="Ge S."/>
            <person name="Xu Q."/>
            <person name="Li N."/>
            <person name="Li G."/>
            <person name="Huang Y."/>
            <person name="Saxena R.K."/>
            <person name="Ji Y."/>
            <person name="Li M."/>
            <person name="Yan X."/>
            <person name="He Y."/>
            <person name="Liu Y."/>
            <person name="Wang X."/>
            <person name="Xiang C."/>
            <person name="Varshney R.K."/>
            <person name="Ding H."/>
            <person name="Gao S."/>
            <person name="Zong X."/>
        </authorList>
    </citation>
    <scope>NUCLEOTIDE SEQUENCE [LARGE SCALE GENOMIC DNA]</scope>
    <source>
        <strain evidence="2 3">cv. Zhongwan 6</strain>
    </source>
</reference>
<dbReference type="SUPFAM" id="SSF158710">
    <property type="entry name" value="PSPTO4464-like"/>
    <property type="match status" value="1"/>
</dbReference>
<protein>
    <submittedName>
        <fullName evidence="2">Uncharacterized protein</fullName>
    </submittedName>
</protein>
<dbReference type="Gramene" id="Psat06G0622300-T1">
    <property type="protein sequence ID" value="KAI5401670.1"/>
    <property type="gene ID" value="KIW84_066223"/>
</dbReference>
<dbReference type="InterPro" id="IPR006839">
    <property type="entry name" value="DarP"/>
</dbReference>
<gene>
    <name evidence="2" type="ORF">KIW84_066223</name>
</gene>
<dbReference type="Proteomes" id="UP001058974">
    <property type="component" value="Chromosome 6"/>
</dbReference>
<dbReference type="InterPro" id="IPR023153">
    <property type="entry name" value="DarP_sf"/>
</dbReference>
<sequence>MSQQLVLRSLRHSPCFLLFRHLTSSKLPPLHHQTHLLLQTPSSSSPQPTKTRRFTVTASRGSLRRGHVPSPTPTATQLKDRVPGEEEQEEDSSFKSRNQLKREAKQAVKWGMDLASFSSPQIKRILRMFSLDQIVFEAIAIVKRMGPDVREGRRRQFNYIGKLLRDVEPELMDRLIKATKDSDHNELQALTGLGSNDLGDDDENLIESEEEEEEEEYKLYDDNQVTRWFDGLISKDIQITNEVYSVQGVEFDRQELRKLVRKVHSAQEMKTTTNEEEEKKIEILEIKAKKALTRFLRSLSKNIANEHS</sequence>
<accession>A0A9D4WGV7</accession>
<feature type="compositionally biased region" description="Low complexity" evidence="1">
    <location>
        <begin position="38"/>
        <end position="49"/>
    </location>
</feature>
<dbReference type="OrthoDB" id="1932188at2759"/>
<name>A0A9D4WGV7_PEA</name>
<evidence type="ECO:0000313" key="2">
    <source>
        <dbReference type="EMBL" id="KAI5401670.1"/>
    </source>
</evidence>
<dbReference type="AlphaFoldDB" id="A0A9D4WGV7"/>
<keyword evidence="3" id="KW-1185">Reference proteome</keyword>
<evidence type="ECO:0000313" key="3">
    <source>
        <dbReference type="Proteomes" id="UP001058974"/>
    </source>
</evidence>
<dbReference type="CDD" id="cd16331">
    <property type="entry name" value="YjgA-like"/>
    <property type="match status" value="1"/>
</dbReference>
<dbReference type="Gene3D" id="1.10.60.30">
    <property type="entry name" value="PSPTO4464-like domains"/>
    <property type="match status" value="2"/>
</dbReference>
<feature type="region of interest" description="Disordered" evidence="1">
    <location>
        <begin position="38"/>
        <end position="100"/>
    </location>
</feature>
<organism evidence="2 3">
    <name type="scientific">Pisum sativum</name>
    <name type="common">Garden pea</name>
    <name type="synonym">Lathyrus oleraceus</name>
    <dbReference type="NCBI Taxonomy" id="3888"/>
    <lineage>
        <taxon>Eukaryota</taxon>
        <taxon>Viridiplantae</taxon>
        <taxon>Streptophyta</taxon>
        <taxon>Embryophyta</taxon>
        <taxon>Tracheophyta</taxon>
        <taxon>Spermatophyta</taxon>
        <taxon>Magnoliopsida</taxon>
        <taxon>eudicotyledons</taxon>
        <taxon>Gunneridae</taxon>
        <taxon>Pentapetalae</taxon>
        <taxon>rosids</taxon>
        <taxon>fabids</taxon>
        <taxon>Fabales</taxon>
        <taxon>Fabaceae</taxon>
        <taxon>Papilionoideae</taxon>
        <taxon>50 kb inversion clade</taxon>
        <taxon>NPAAA clade</taxon>
        <taxon>Hologalegina</taxon>
        <taxon>IRL clade</taxon>
        <taxon>Fabeae</taxon>
        <taxon>Lathyrus</taxon>
    </lineage>
</organism>
<dbReference type="Pfam" id="PF04751">
    <property type="entry name" value="DarP"/>
    <property type="match status" value="1"/>
</dbReference>
<evidence type="ECO:0000256" key="1">
    <source>
        <dbReference type="SAM" id="MobiDB-lite"/>
    </source>
</evidence>
<dbReference type="Gramene" id="Psat6g231560.1">
    <property type="protein sequence ID" value="Psat6g231560.1.cds"/>
    <property type="gene ID" value="Psat6g231560"/>
</dbReference>
<dbReference type="PANTHER" id="PTHR36898">
    <property type="entry name" value="OSJNBB0026I12.6 PROTEIN"/>
    <property type="match status" value="1"/>
</dbReference>